<reference evidence="1 2" key="2">
    <citation type="submission" date="2024-11" db="EMBL/GenBank/DDBJ databases">
        <title>Using genomics to understand microbial adaptation to soil warming.</title>
        <authorList>
            <person name="Deangelis K.M. PhD."/>
        </authorList>
    </citation>
    <scope>NUCLEOTIDE SEQUENCE [LARGE SCALE GENOMIC DNA]</scope>
    <source>
        <strain evidence="1 2">GAS97</strain>
    </source>
</reference>
<dbReference type="RefSeq" id="WP_404606859.1">
    <property type="nucleotide sequence ID" value="NZ_JBIYDN010000006.1"/>
</dbReference>
<gene>
    <name evidence="1" type="ORF">ABH943_002584</name>
</gene>
<accession>A0ABW8MFW4</accession>
<protein>
    <submittedName>
        <fullName evidence="1">Uncharacterized protein</fullName>
    </submittedName>
</protein>
<proteinExistence type="predicted"/>
<evidence type="ECO:0000313" key="1">
    <source>
        <dbReference type="EMBL" id="MFK4442568.1"/>
    </source>
</evidence>
<sequence>MAERITIPAGAKHVDFDVYVSPLPPPGEIRVAAVAVFLKSKELLVET</sequence>
<comment type="caution">
    <text evidence="1">The sequence shown here is derived from an EMBL/GenBank/DDBJ whole genome shotgun (WGS) entry which is preliminary data.</text>
</comment>
<keyword evidence="2" id="KW-1185">Reference proteome</keyword>
<reference evidence="1 2" key="1">
    <citation type="submission" date="2024-10" db="EMBL/GenBank/DDBJ databases">
        <authorList>
            <person name="Deangelis K."/>
            <person name="Huntemann M."/>
            <person name="Clum A."/>
            <person name="Wang J."/>
            <person name="Palaniappan K."/>
            <person name="Ritter S."/>
            <person name="Chen I.-M."/>
            <person name="Stamatis D."/>
            <person name="Reddy T."/>
            <person name="O'Malley R."/>
            <person name="Daum C."/>
            <person name="Ng V."/>
            <person name="Ivanova N."/>
            <person name="Kyrpides N."/>
            <person name="Woyke T."/>
        </authorList>
    </citation>
    <scope>NUCLEOTIDE SEQUENCE [LARGE SCALE GENOMIC DNA]</scope>
    <source>
        <strain evidence="1 2">GAS97</strain>
    </source>
</reference>
<organism evidence="1 2">
    <name type="scientific">Caballeronia udeis</name>
    <dbReference type="NCBI Taxonomy" id="1232866"/>
    <lineage>
        <taxon>Bacteria</taxon>
        <taxon>Pseudomonadati</taxon>
        <taxon>Pseudomonadota</taxon>
        <taxon>Betaproteobacteria</taxon>
        <taxon>Burkholderiales</taxon>
        <taxon>Burkholderiaceae</taxon>
        <taxon>Caballeronia</taxon>
    </lineage>
</organism>
<name>A0ABW8MFW4_9BURK</name>
<evidence type="ECO:0000313" key="2">
    <source>
        <dbReference type="Proteomes" id="UP001620514"/>
    </source>
</evidence>
<dbReference type="Proteomes" id="UP001620514">
    <property type="component" value="Unassembled WGS sequence"/>
</dbReference>
<dbReference type="EMBL" id="JBIYDN010000006">
    <property type="protein sequence ID" value="MFK4442568.1"/>
    <property type="molecule type" value="Genomic_DNA"/>
</dbReference>